<keyword evidence="3" id="KW-1185">Reference proteome</keyword>
<organism evidence="2 3">
    <name type="scientific">Planococcus plakortidis</name>
    <dbReference type="NCBI Taxonomy" id="1038856"/>
    <lineage>
        <taxon>Bacteria</taxon>
        <taxon>Bacillati</taxon>
        <taxon>Bacillota</taxon>
        <taxon>Bacilli</taxon>
        <taxon>Bacillales</taxon>
        <taxon>Caryophanaceae</taxon>
        <taxon>Planococcus</taxon>
    </lineage>
</organism>
<evidence type="ECO:0000256" key="1">
    <source>
        <dbReference type="SAM" id="Phobius"/>
    </source>
</evidence>
<feature type="transmembrane region" description="Helical" evidence="1">
    <location>
        <begin position="12"/>
        <end position="33"/>
    </location>
</feature>
<name>A0A1C7E6K5_9BACL</name>
<sequence length="83" mass="9301">MDSISEETHLEKFIGLLKNLSLIIVIPVLFLLGAEYENLKTVMVLVVAILFLVEGFLLFSKQKTNSLIDFGVGLFLIAMIIFI</sequence>
<dbReference type="RefSeq" id="WP_068869107.1">
    <property type="nucleotide sequence ID" value="NZ_CP016539.2"/>
</dbReference>
<dbReference type="EMBL" id="CP016539">
    <property type="protein sequence ID" value="ANU19356.1"/>
    <property type="molecule type" value="Genomic_DNA"/>
</dbReference>
<keyword evidence="1" id="KW-0472">Membrane</keyword>
<evidence type="ECO:0000313" key="2">
    <source>
        <dbReference type="EMBL" id="ANU19356.1"/>
    </source>
</evidence>
<feature type="transmembrane region" description="Helical" evidence="1">
    <location>
        <begin position="39"/>
        <end position="59"/>
    </location>
</feature>
<keyword evidence="1" id="KW-0812">Transmembrane</keyword>
<protein>
    <submittedName>
        <fullName evidence="2">Uncharacterized protein</fullName>
    </submittedName>
</protein>
<dbReference type="KEGG" id="ppla:BBI15_03605"/>
<feature type="transmembrane region" description="Helical" evidence="1">
    <location>
        <begin position="66"/>
        <end position="82"/>
    </location>
</feature>
<accession>A0A1C7E6K5</accession>
<proteinExistence type="predicted"/>
<reference evidence="2" key="1">
    <citation type="submission" date="2016-10" db="EMBL/GenBank/DDBJ databases">
        <authorList>
            <person name="See-Too W.S."/>
        </authorList>
    </citation>
    <scope>NUCLEOTIDE SEQUENCE [LARGE SCALE GENOMIC DNA]</scope>
    <source>
        <strain evidence="2">DSM 23997</strain>
    </source>
</reference>
<dbReference type="Proteomes" id="UP000092650">
    <property type="component" value="Chromosome"/>
</dbReference>
<gene>
    <name evidence="2" type="ORF">BBI15_03605</name>
</gene>
<dbReference type="AlphaFoldDB" id="A0A1C7E6K5"/>
<evidence type="ECO:0000313" key="3">
    <source>
        <dbReference type="Proteomes" id="UP000092650"/>
    </source>
</evidence>
<keyword evidence="1" id="KW-1133">Transmembrane helix</keyword>